<evidence type="ECO:0000256" key="4">
    <source>
        <dbReference type="ARBA" id="ARBA00022840"/>
    </source>
</evidence>
<keyword evidence="4 6" id="KW-0067">ATP-binding</keyword>
<dbReference type="CDD" id="cd03215">
    <property type="entry name" value="ABC_Carb_Monos_II"/>
    <property type="match status" value="1"/>
</dbReference>
<dbReference type="GO" id="GO:0005524">
    <property type="term" value="F:ATP binding"/>
    <property type="evidence" value="ECO:0007669"/>
    <property type="project" value="UniProtKB-KW"/>
</dbReference>
<gene>
    <name evidence="6" type="ORF">GCM10023187_48090</name>
</gene>
<dbReference type="PANTHER" id="PTHR43790">
    <property type="entry name" value="CARBOHYDRATE TRANSPORT ATP-BINDING PROTEIN MG119-RELATED"/>
    <property type="match status" value="1"/>
</dbReference>
<reference evidence="7" key="1">
    <citation type="journal article" date="2019" name="Int. J. Syst. Evol. Microbiol.">
        <title>The Global Catalogue of Microorganisms (GCM) 10K type strain sequencing project: providing services to taxonomists for standard genome sequencing and annotation.</title>
        <authorList>
            <consortium name="The Broad Institute Genomics Platform"/>
            <consortium name="The Broad Institute Genome Sequencing Center for Infectious Disease"/>
            <person name="Wu L."/>
            <person name="Ma J."/>
        </authorList>
    </citation>
    <scope>NUCLEOTIDE SEQUENCE [LARGE SCALE GENOMIC DNA]</scope>
    <source>
        <strain evidence="7">JCM 17925</strain>
    </source>
</reference>
<accession>A0ABP8KVB5</accession>
<proteinExistence type="predicted"/>
<feature type="domain" description="ABC transporter" evidence="5">
    <location>
        <begin position="5"/>
        <end position="242"/>
    </location>
</feature>
<keyword evidence="1" id="KW-0813">Transport</keyword>
<protein>
    <submittedName>
        <fullName evidence="6">Sugar ABC transporter ATP-binding protein</fullName>
    </submittedName>
</protein>
<organism evidence="6 7">
    <name type="scientific">Nibrella viscosa</name>
    <dbReference type="NCBI Taxonomy" id="1084524"/>
    <lineage>
        <taxon>Bacteria</taxon>
        <taxon>Pseudomonadati</taxon>
        <taxon>Bacteroidota</taxon>
        <taxon>Cytophagia</taxon>
        <taxon>Cytophagales</taxon>
        <taxon>Spirosomataceae</taxon>
        <taxon>Nibrella</taxon>
    </lineage>
</organism>
<dbReference type="SUPFAM" id="SSF52540">
    <property type="entry name" value="P-loop containing nucleoside triphosphate hydrolases"/>
    <property type="match status" value="2"/>
</dbReference>
<dbReference type="PROSITE" id="PS00211">
    <property type="entry name" value="ABC_TRANSPORTER_1"/>
    <property type="match status" value="2"/>
</dbReference>
<dbReference type="SMART" id="SM00382">
    <property type="entry name" value="AAA"/>
    <property type="match status" value="2"/>
</dbReference>
<dbReference type="Gene3D" id="3.40.50.300">
    <property type="entry name" value="P-loop containing nucleotide triphosphate hydrolases"/>
    <property type="match status" value="2"/>
</dbReference>
<evidence type="ECO:0000256" key="1">
    <source>
        <dbReference type="ARBA" id="ARBA00022448"/>
    </source>
</evidence>
<evidence type="ECO:0000259" key="5">
    <source>
        <dbReference type="PROSITE" id="PS50893"/>
    </source>
</evidence>
<name>A0ABP8KVB5_9BACT</name>
<dbReference type="Pfam" id="PF00005">
    <property type="entry name" value="ABC_tran"/>
    <property type="match status" value="2"/>
</dbReference>
<keyword evidence="3" id="KW-0547">Nucleotide-binding</keyword>
<dbReference type="PROSITE" id="PS50893">
    <property type="entry name" value="ABC_TRANSPORTER_2"/>
    <property type="match status" value="2"/>
</dbReference>
<sequence>MNPILQLRGISKSFPGVKALEGVDFDLRAGEVHALCGENGAGKSTLMNILTGNLEPDAGQVLLDSLAVEISGPAEASRLGIAIVYQQLSVINTLSVAENIFANRQPRGKLGFIWYSQLYAQTQALLDKLQLRHIRPQSLVGELSPGQRQMVEIAKALAQDPRILILDEPTASITRQETDTLFAIIQQLKDDGKGIVYISHRLNEIFTIADRVTVLKDGRYQTTRPVADVTANDLIRLMVGRDIEFARTASSRTGEPLLTVRNLTGGRFADISFTLHRGEILGLAGLVGAGRTEIARAIFGIDTLISGEVYVHNKLCAIRHPADAVTAGIGYVPEERKTQGVFLNMSVMENVLAADLPAAQTGGWYGIGKARQLAERFRAQLRMATPSVMQRAGLLSGGNQQKAVLARWLLANPDVLIVDEPTHGIDVGAKAEIHTLLRGLAAEGKGILLISSELPELLALADRILVIRQGTLAGELVGDTATEETIMALAANA</sequence>
<dbReference type="InterPro" id="IPR003593">
    <property type="entry name" value="AAA+_ATPase"/>
</dbReference>
<dbReference type="InterPro" id="IPR017871">
    <property type="entry name" value="ABC_transporter-like_CS"/>
</dbReference>
<evidence type="ECO:0000256" key="3">
    <source>
        <dbReference type="ARBA" id="ARBA00022741"/>
    </source>
</evidence>
<keyword evidence="7" id="KW-1185">Reference proteome</keyword>
<dbReference type="InterPro" id="IPR003439">
    <property type="entry name" value="ABC_transporter-like_ATP-bd"/>
</dbReference>
<dbReference type="EMBL" id="BAABHB010000014">
    <property type="protein sequence ID" value="GAA4416554.1"/>
    <property type="molecule type" value="Genomic_DNA"/>
</dbReference>
<dbReference type="InterPro" id="IPR027417">
    <property type="entry name" value="P-loop_NTPase"/>
</dbReference>
<feature type="domain" description="ABC transporter" evidence="5">
    <location>
        <begin position="238"/>
        <end position="489"/>
    </location>
</feature>
<dbReference type="InterPro" id="IPR050107">
    <property type="entry name" value="ABC_carbohydrate_import_ATPase"/>
</dbReference>
<dbReference type="RefSeq" id="WP_345270603.1">
    <property type="nucleotide sequence ID" value="NZ_BAABHB010000014.1"/>
</dbReference>
<dbReference type="CDD" id="cd03216">
    <property type="entry name" value="ABC_Carb_Monos_I"/>
    <property type="match status" value="1"/>
</dbReference>
<dbReference type="PANTHER" id="PTHR43790:SF9">
    <property type="entry name" value="GALACTOFURANOSE TRANSPORTER ATP-BINDING PROTEIN YTFR"/>
    <property type="match status" value="1"/>
</dbReference>
<comment type="caution">
    <text evidence="6">The sequence shown here is derived from an EMBL/GenBank/DDBJ whole genome shotgun (WGS) entry which is preliminary data.</text>
</comment>
<evidence type="ECO:0000313" key="6">
    <source>
        <dbReference type="EMBL" id="GAA4416554.1"/>
    </source>
</evidence>
<dbReference type="Proteomes" id="UP001500936">
    <property type="component" value="Unassembled WGS sequence"/>
</dbReference>
<evidence type="ECO:0000313" key="7">
    <source>
        <dbReference type="Proteomes" id="UP001500936"/>
    </source>
</evidence>
<evidence type="ECO:0000256" key="2">
    <source>
        <dbReference type="ARBA" id="ARBA00022737"/>
    </source>
</evidence>
<keyword evidence="2" id="KW-0677">Repeat</keyword>